<dbReference type="OrthoDB" id="623670at2759"/>
<dbReference type="Proteomes" id="UP000308652">
    <property type="component" value="Unassembled WGS sequence"/>
</dbReference>
<evidence type="ECO:0000313" key="4">
    <source>
        <dbReference type="EMBL" id="TFK42953.1"/>
    </source>
</evidence>
<evidence type="ECO:0000256" key="2">
    <source>
        <dbReference type="SAM" id="MobiDB-lite"/>
    </source>
</evidence>
<evidence type="ECO:0000313" key="5">
    <source>
        <dbReference type="Proteomes" id="UP000308652"/>
    </source>
</evidence>
<dbReference type="EMBL" id="ML213592">
    <property type="protein sequence ID" value="TFK42953.1"/>
    <property type="molecule type" value="Genomic_DNA"/>
</dbReference>
<keyword evidence="5" id="KW-1185">Reference proteome</keyword>
<dbReference type="STRING" id="68775.A0A5C3MDW2"/>
<dbReference type="Gene3D" id="2.40.40.10">
    <property type="entry name" value="RlpA-like domain"/>
    <property type="match status" value="1"/>
</dbReference>
<keyword evidence="1 3" id="KW-0732">Signal</keyword>
<dbReference type="PANTHER" id="PTHR31836">
    <property type="match status" value="1"/>
</dbReference>
<dbReference type="InterPro" id="IPR051477">
    <property type="entry name" value="Expansin_CellWall"/>
</dbReference>
<dbReference type="SUPFAM" id="SSF50685">
    <property type="entry name" value="Barwin-like endoglucanases"/>
    <property type="match status" value="1"/>
</dbReference>
<dbReference type="AlphaFoldDB" id="A0A5C3MDW2"/>
<reference evidence="4 5" key="1">
    <citation type="journal article" date="2019" name="Nat. Ecol. Evol.">
        <title>Megaphylogeny resolves global patterns of mushroom evolution.</title>
        <authorList>
            <person name="Varga T."/>
            <person name="Krizsan K."/>
            <person name="Foldi C."/>
            <person name="Dima B."/>
            <person name="Sanchez-Garcia M."/>
            <person name="Sanchez-Ramirez S."/>
            <person name="Szollosi G.J."/>
            <person name="Szarkandi J.G."/>
            <person name="Papp V."/>
            <person name="Albert L."/>
            <person name="Andreopoulos W."/>
            <person name="Angelini C."/>
            <person name="Antonin V."/>
            <person name="Barry K.W."/>
            <person name="Bougher N.L."/>
            <person name="Buchanan P."/>
            <person name="Buyck B."/>
            <person name="Bense V."/>
            <person name="Catcheside P."/>
            <person name="Chovatia M."/>
            <person name="Cooper J."/>
            <person name="Damon W."/>
            <person name="Desjardin D."/>
            <person name="Finy P."/>
            <person name="Geml J."/>
            <person name="Haridas S."/>
            <person name="Hughes K."/>
            <person name="Justo A."/>
            <person name="Karasinski D."/>
            <person name="Kautmanova I."/>
            <person name="Kiss B."/>
            <person name="Kocsube S."/>
            <person name="Kotiranta H."/>
            <person name="LaButti K.M."/>
            <person name="Lechner B.E."/>
            <person name="Liimatainen K."/>
            <person name="Lipzen A."/>
            <person name="Lukacs Z."/>
            <person name="Mihaltcheva S."/>
            <person name="Morgado L.N."/>
            <person name="Niskanen T."/>
            <person name="Noordeloos M.E."/>
            <person name="Ohm R.A."/>
            <person name="Ortiz-Santana B."/>
            <person name="Ovrebo C."/>
            <person name="Racz N."/>
            <person name="Riley R."/>
            <person name="Savchenko A."/>
            <person name="Shiryaev A."/>
            <person name="Soop K."/>
            <person name="Spirin V."/>
            <person name="Szebenyi C."/>
            <person name="Tomsovsky M."/>
            <person name="Tulloss R.E."/>
            <person name="Uehling J."/>
            <person name="Grigoriev I.V."/>
            <person name="Vagvolgyi C."/>
            <person name="Papp T."/>
            <person name="Martin F.M."/>
            <person name="Miettinen O."/>
            <person name="Hibbett D.S."/>
            <person name="Nagy L.G."/>
        </authorList>
    </citation>
    <scope>NUCLEOTIDE SEQUENCE [LARGE SCALE GENOMIC DNA]</scope>
    <source>
        <strain evidence="4 5">CBS 166.37</strain>
    </source>
</reference>
<organism evidence="4 5">
    <name type="scientific">Crucibulum laeve</name>
    <dbReference type="NCBI Taxonomy" id="68775"/>
    <lineage>
        <taxon>Eukaryota</taxon>
        <taxon>Fungi</taxon>
        <taxon>Dikarya</taxon>
        <taxon>Basidiomycota</taxon>
        <taxon>Agaricomycotina</taxon>
        <taxon>Agaricomycetes</taxon>
        <taxon>Agaricomycetidae</taxon>
        <taxon>Agaricales</taxon>
        <taxon>Agaricineae</taxon>
        <taxon>Nidulariaceae</taxon>
        <taxon>Crucibulum</taxon>
    </lineage>
</organism>
<dbReference type="InterPro" id="IPR036908">
    <property type="entry name" value="RlpA-like_sf"/>
</dbReference>
<feature type="signal peptide" evidence="3">
    <location>
        <begin position="1"/>
        <end position="21"/>
    </location>
</feature>
<proteinExistence type="predicted"/>
<name>A0A5C3MDW2_9AGAR</name>
<feature type="compositionally biased region" description="Pro residues" evidence="2">
    <location>
        <begin position="178"/>
        <end position="192"/>
    </location>
</feature>
<feature type="compositionally biased region" description="Low complexity" evidence="2">
    <location>
        <begin position="193"/>
        <end position="227"/>
    </location>
</feature>
<feature type="compositionally biased region" description="Pro residues" evidence="2">
    <location>
        <begin position="156"/>
        <end position="166"/>
    </location>
</feature>
<evidence type="ECO:0000256" key="3">
    <source>
        <dbReference type="SAM" id="SignalP"/>
    </source>
</evidence>
<evidence type="ECO:0000256" key="1">
    <source>
        <dbReference type="ARBA" id="ARBA00022729"/>
    </source>
</evidence>
<sequence>MLFNVFGVSLFSLALPLAALADLHGHSHLNRHHDLAKRASGDMHIYKRFSSARWSFYDVEVGTGACGKWNAASSFTVALNSAQFGGGYPGPNCFKSITMTFNGKTTTATIMDECPGCPYGGLDLTRGLFDFFAPESEGIIYGEWSFNDGSGGGGAPAPPPPPPPPKTTTKAKPTSTWVPPPPTSTWIPPPPETTTSIKKTPTSTWTPPSTTSTHAASSTPSSSASSSVASSSAINYASGAASGLAVPTGTVVTSPDQPNNMNALNHLFIQLGGLVVGCANAK</sequence>
<feature type="region of interest" description="Disordered" evidence="2">
    <location>
        <begin position="143"/>
        <end position="227"/>
    </location>
</feature>
<dbReference type="PANTHER" id="PTHR31836:SF28">
    <property type="entry name" value="SRCR DOMAIN-CONTAINING PROTEIN-RELATED"/>
    <property type="match status" value="1"/>
</dbReference>
<gene>
    <name evidence="4" type="ORF">BDQ12DRAFT_719791</name>
</gene>
<feature type="chain" id="PRO_5023037911" evidence="3">
    <location>
        <begin position="22"/>
        <end position="282"/>
    </location>
</feature>
<feature type="compositionally biased region" description="Low complexity" evidence="2">
    <location>
        <begin position="167"/>
        <end position="177"/>
    </location>
</feature>
<accession>A0A5C3MDW2</accession>
<protein>
    <submittedName>
        <fullName evidence="4">RlpA-like double-psi beta-barrel-protein domain-containing protein-containing protein</fullName>
    </submittedName>
</protein>
<dbReference type="CDD" id="cd22191">
    <property type="entry name" value="DPBB_RlpA_EXP_N-like"/>
    <property type="match status" value="1"/>
</dbReference>